<dbReference type="AlphaFoldDB" id="A0AAN6UQN6"/>
<feature type="region of interest" description="Disordered" evidence="1">
    <location>
        <begin position="36"/>
        <end position="137"/>
    </location>
</feature>
<reference evidence="2" key="2">
    <citation type="submission" date="2023-05" db="EMBL/GenBank/DDBJ databases">
        <authorList>
            <consortium name="Lawrence Berkeley National Laboratory"/>
            <person name="Steindorff A."/>
            <person name="Hensen N."/>
            <person name="Bonometti L."/>
            <person name="Westerberg I."/>
            <person name="Brannstrom I.O."/>
            <person name="Guillou S."/>
            <person name="Cros-Aarteil S."/>
            <person name="Calhoun S."/>
            <person name="Haridas S."/>
            <person name="Kuo A."/>
            <person name="Mondo S."/>
            <person name="Pangilinan J."/>
            <person name="Riley R."/>
            <person name="Labutti K."/>
            <person name="Andreopoulos B."/>
            <person name="Lipzen A."/>
            <person name="Chen C."/>
            <person name="Yanf M."/>
            <person name="Daum C."/>
            <person name="Ng V."/>
            <person name="Clum A."/>
            <person name="Ohm R."/>
            <person name="Martin F."/>
            <person name="Silar P."/>
            <person name="Natvig D."/>
            <person name="Lalanne C."/>
            <person name="Gautier V."/>
            <person name="Ament-Velasquez S.L."/>
            <person name="Kruys A."/>
            <person name="Hutchinson M.I."/>
            <person name="Powell A.J."/>
            <person name="Barry K."/>
            <person name="Miller A.N."/>
            <person name="Grigoriev I.V."/>
            <person name="Debuchy R."/>
            <person name="Gladieux P."/>
            <person name="Thoren M.H."/>
            <person name="Johannesson H."/>
        </authorList>
    </citation>
    <scope>NUCLEOTIDE SEQUENCE</scope>
    <source>
        <strain evidence="2">CBS 123565</strain>
    </source>
</reference>
<dbReference type="Proteomes" id="UP001304895">
    <property type="component" value="Unassembled WGS sequence"/>
</dbReference>
<organism evidence="2 3">
    <name type="scientific">Trichocladium antarcticum</name>
    <dbReference type="NCBI Taxonomy" id="1450529"/>
    <lineage>
        <taxon>Eukaryota</taxon>
        <taxon>Fungi</taxon>
        <taxon>Dikarya</taxon>
        <taxon>Ascomycota</taxon>
        <taxon>Pezizomycotina</taxon>
        <taxon>Sordariomycetes</taxon>
        <taxon>Sordariomycetidae</taxon>
        <taxon>Sordariales</taxon>
        <taxon>Chaetomiaceae</taxon>
        <taxon>Trichocladium</taxon>
    </lineage>
</organism>
<evidence type="ECO:0000256" key="1">
    <source>
        <dbReference type="SAM" id="MobiDB-lite"/>
    </source>
</evidence>
<keyword evidence="3" id="KW-1185">Reference proteome</keyword>
<proteinExistence type="predicted"/>
<protein>
    <submittedName>
        <fullName evidence="2">Uncharacterized protein</fullName>
    </submittedName>
</protein>
<dbReference type="EMBL" id="MU853402">
    <property type="protein sequence ID" value="KAK4137174.1"/>
    <property type="molecule type" value="Genomic_DNA"/>
</dbReference>
<gene>
    <name evidence="2" type="ORF">BT67DRAFT_438431</name>
</gene>
<name>A0AAN6UQN6_9PEZI</name>
<feature type="compositionally biased region" description="Polar residues" evidence="1">
    <location>
        <begin position="46"/>
        <end position="62"/>
    </location>
</feature>
<evidence type="ECO:0000313" key="2">
    <source>
        <dbReference type="EMBL" id="KAK4137174.1"/>
    </source>
</evidence>
<reference evidence="2" key="1">
    <citation type="journal article" date="2023" name="Mol. Phylogenet. Evol.">
        <title>Genome-scale phylogeny and comparative genomics of the fungal order Sordariales.</title>
        <authorList>
            <person name="Hensen N."/>
            <person name="Bonometti L."/>
            <person name="Westerberg I."/>
            <person name="Brannstrom I.O."/>
            <person name="Guillou S."/>
            <person name="Cros-Aarteil S."/>
            <person name="Calhoun S."/>
            <person name="Haridas S."/>
            <person name="Kuo A."/>
            <person name="Mondo S."/>
            <person name="Pangilinan J."/>
            <person name="Riley R."/>
            <person name="LaButti K."/>
            <person name="Andreopoulos B."/>
            <person name="Lipzen A."/>
            <person name="Chen C."/>
            <person name="Yan M."/>
            <person name="Daum C."/>
            <person name="Ng V."/>
            <person name="Clum A."/>
            <person name="Steindorff A."/>
            <person name="Ohm R.A."/>
            <person name="Martin F."/>
            <person name="Silar P."/>
            <person name="Natvig D.O."/>
            <person name="Lalanne C."/>
            <person name="Gautier V."/>
            <person name="Ament-Velasquez S.L."/>
            <person name="Kruys A."/>
            <person name="Hutchinson M.I."/>
            <person name="Powell A.J."/>
            <person name="Barry K."/>
            <person name="Miller A.N."/>
            <person name="Grigoriev I.V."/>
            <person name="Debuchy R."/>
            <person name="Gladieux P."/>
            <person name="Hiltunen Thoren M."/>
            <person name="Johannesson H."/>
        </authorList>
    </citation>
    <scope>NUCLEOTIDE SEQUENCE</scope>
    <source>
        <strain evidence="2">CBS 123565</strain>
    </source>
</reference>
<sequence length="137" mass="14973">MVFPLPPPRSIYTQRAPIHNTPRVFVDSHASNICSKHRQGAEQARVGSQQSSQSTGAEQTTIPKCHNGNRVCQPCLDQPSPPPAQNPVWSVWNPRALPPNKPTNPNEKEKKKTGNNPDIIVLSPIPTPQQQPQPAAA</sequence>
<evidence type="ECO:0000313" key="3">
    <source>
        <dbReference type="Proteomes" id="UP001304895"/>
    </source>
</evidence>
<accession>A0AAN6UQN6</accession>
<comment type="caution">
    <text evidence="2">The sequence shown here is derived from an EMBL/GenBank/DDBJ whole genome shotgun (WGS) entry which is preliminary data.</text>
</comment>